<feature type="region of interest" description="Disordered" evidence="1">
    <location>
        <begin position="287"/>
        <end position="340"/>
    </location>
</feature>
<evidence type="ECO:0000313" key="2">
    <source>
        <dbReference type="EMBL" id="ETO08383.1"/>
    </source>
</evidence>
<evidence type="ECO:0000256" key="1">
    <source>
        <dbReference type="SAM" id="MobiDB-lite"/>
    </source>
</evidence>
<feature type="compositionally biased region" description="Polar residues" evidence="1">
    <location>
        <begin position="325"/>
        <end position="340"/>
    </location>
</feature>
<dbReference type="Proteomes" id="UP000023152">
    <property type="component" value="Unassembled WGS sequence"/>
</dbReference>
<organism evidence="2 3">
    <name type="scientific">Reticulomyxa filosa</name>
    <dbReference type="NCBI Taxonomy" id="46433"/>
    <lineage>
        <taxon>Eukaryota</taxon>
        <taxon>Sar</taxon>
        <taxon>Rhizaria</taxon>
        <taxon>Retaria</taxon>
        <taxon>Foraminifera</taxon>
        <taxon>Monothalamids</taxon>
        <taxon>Reticulomyxidae</taxon>
        <taxon>Reticulomyxa</taxon>
    </lineage>
</organism>
<evidence type="ECO:0000313" key="3">
    <source>
        <dbReference type="Proteomes" id="UP000023152"/>
    </source>
</evidence>
<protein>
    <submittedName>
        <fullName evidence="2">Uncharacterized protein</fullName>
    </submittedName>
</protein>
<gene>
    <name evidence="2" type="ORF">RFI_29003</name>
</gene>
<sequence>ASIEFNLRKKPVDFDNVRINWRTSIINGSRDFKVDFAAHPELIQESNLSYWKKIKELLAKNRDDKINEANFIDQYVRTLGVTIRKLDKGLEKKREELKKKKFEILQKYREEMGLQLDEKNCVICYEGIARLPIFKARELVKFGCACSHFVLYSLEKKTKLAKKCRIDEADIVISAMVDEEKINAEDFELGELSKLTVQATTEKIAENYDIHYYNSEKDKKAMFTVLEKILLERNKIGIFDVEFIEPAPVVDASLASGKKKLEKKNPVGAPKKRPRKVSFETNVQEVNQNPNFETSVNQINNESDLETITAPPRRKRRPNIAPVKSSRTLPPNANTPSDSE</sequence>
<dbReference type="OrthoDB" id="8062037at2759"/>
<proteinExistence type="predicted"/>
<name>X6M351_RETFI</name>
<feature type="non-terminal residue" evidence="2">
    <location>
        <position position="1"/>
    </location>
</feature>
<feature type="compositionally biased region" description="Polar residues" evidence="1">
    <location>
        <begin position="287"/>
        <end position="302"/>
    </location>
</feature>
<accession>X6M351</accession>
<reference evidence="2 3" key="1">
    <citation type="journal article" date="2013" name="Curr. Biol.">
        <title>The Genome of the Foraminiferan Reticulomyxa filosa.</title>
        <authorList>
            <person name="Glockner G."/>
            <person name="Hulsmann N."/>
            <person name="Schleicher M."/>
            <person name="Noegel A.A."/>
            <person name="Eichinger L."/>
            <person name="Gallinger C."/>
            <person name="Pawlowski J."/>
            <person name="Sierra R."/>
            <person name="Euteneuer U."/>
            <person name="Pillet L."/>
            <person name="Moustafa A."/>
            <person name="Platzer M."/>
            <person name="Groth M."/>
            <person name="Szafranski K."/>
            <person name="Schliwa M."/>
        </authorList>
    </citation>
    <scope>NUCLEOTIDE SEQUENCE [LARGE SCALE GENOMIC DNA]</scope>
</reference>
<comment type="caution">
    <text evidence="2">The sequence shown here is derived from an EMBL/GenBank/DDBJ whole genome shotgun (WGS) entry which is preliminary data.</text>
</comment>
<keyword evidence="3" id="KW-1185">Reference proteome</keyword>
<dbReference type="AlphaFoldDB" id="X6M351"/>
<dbReference type="EMBL" id="ASPP01025074">
    <property type="protein sequence ID" value="ETO08383.1"/>
    <property type="molecule type" value="Genomic_DNA"/>
</dbReference>